<evidence type="ECO:0000313" key="2">
    <source>
        <dbReference type="EMBL" id="JAT60646.1"/>
    </source>
</evidence>
<proteinExistence type="predicted"/>
<accession>A0A1D1Z1D5</accession>
<dbReference type="AlphaFoldDB" id="A0A1D1Z1D5"/>
<sequence>LRLKITDSTLPTPQPVSPNLNLSIRSLRTDCPPSQEERVKNSHLESRIQQIEATEEEIAEVNSWRGRGRGGPRRGRGRGWKSTNEDSRFKKKVVPTKSKVQECKEKLKNARHSDNKQEI</sequence>
<feature type="region of interest" description="Disordered" evidence="1">
    <location>
        <begin position="62"/>
        <end position="119"/>
    </location>
</feature>
<feature type="region of interest" description="Disordered" evidence="1">
    <location>
        <begin position="1"/>
        <end position="20"/>
    </location>
</feature>
<protein>
    <submittedName>
        <fullName evidence="2">Peregrin</fullName>
    </submittedName>
</protein>
<feature type="non-terminal residue" evidence="2">
    <location>
        <position position="1"/>
    </location>
</feature>
<reference evidence="2" key="1">
    <citation type="submission" date="2015-07" db="EMBL/GenBank/DDBJ databases">
        <title>Transcriptome Assembly of Anthurium amnicola.</title>
        <authorList>
            <person name="Suzuki J."/>
        </authorList>
    </citation>
    <scope>NUCLEOTIDE SEQUENCE</scope>
</reference>
<feature type="compositionally biased region" description="Basic and acidic residues" evidence="1">
    <location>
        <begin position="99"/>
        <end position="119"/>
    </location>
</feature>
<evidence type="ECO:0000256" key="1">
    <source>
        <dbReference type="SAM" id="MobiDB-lite"/>
    </source>
</evidence>
<name>A0A1D1Z1D5_9ARAE</name>
<feature type="compositionally biased region" description="Basic residues" evidence="1">
    <location>
        <begin position="66"/>
        <end position="79"/>
    </location>
</feature>
<dbReference type="EMBL" id="GDJX01007290">
    <property type="protein sequence ID" value="JAT60646.1"/>
    <property type="molecule type" value="Transcribed_RNA"/>
</dbReference>
<feature type="non-terminal residue" evidence="2">
    <location>
        <position position="119"/>
    </location>
</feature>
<organism evidence="2">
    <name type="scientific">Anthurium amnicola</name>
    <dbReference type="NCBI Taxonomy" id="1678845"/>
    <lineage>
        <taxon>Eukaryota</taxon>
        <taxon>Viridiplantae</taxon>
        <taxon>Streptophyta</taxon>
        <taxon>Embryophyta</taxon>
        <taxon>Tracheophyta</taxon>
        <taxon>Spermatophyta</taxon>
        <taxon>Magnoliopsida</taxon>
        <taxon>Liliopsida</taxon>
        <taxon>Araceae</taxon>
        <taxon>Pothoideae</taxon>
        <taxon>Potheae</taxon>
        <taxon>Anthurium</taxon>
    </lineage>
</organism>
<gene>
    <name evidence="2" type="primary">BRPF1_3</name>
    <name evidence="2" type="ORF">g.137217</name>
</gene>